<dbReference type="RefSeq" id="WP_215339492.1">
    <property type="nucleotide sequence ID" value="NZ_JAGSGD010000001.1"/>
</dbReference>
<sequence length="424" mass="47914">MSNSTDSTLKSPWQNVGWLKERNRPQAINPRRRAALITFFALQVINLIFLQKFVAPFDLHTIGLPVDIGPVEIVLPVSYLLSLALLFYARPSIDLNRLILMVLFSIAVLISIFSQKNTYSSNSVLLVFAIYIPFIAYFEVHRSTIKTMTSVYLNVMLAIGGIVALQHFSQLIWSWKVWPNLNLIFSPNLLFQGYVYIQPIIYGSHFMKPNGIFFLEVSYVSQFLAVAFALELVYFQRLWRLIFYAVILVSTFAGTGLLLLAVCAPILLGKINARTLGGVLIVIAISALLAVQINWYQQVEHRFGEYRNTGASANHRFIEPYEVLVEVVKRPYSAYTGSGPGSGAKDGQAFWWVSTKLAYEYGFLTMISFLAFFGYVLFANAPSRRIAFVLFILFNFMGGFIIPVYPLFIFLLGGMFRVRSGEVA</sequence>
<comment type="caution">
    <text evidence="2">The sequence shown here is derived from an EMBL/GenBank/DDBJ whole genome shotgun (WGS) entry which is preliminary data.</text>
</comment>
<feature type="transmembrane region" description="Helical" evidence="1">
    <location>
        <begin position="386"/>
        <end position="412"/>
    </location>
</feature>
<evidence type="ECO:0000313" key="2">
    <source>
        <dbReference type="EMBL" id="MBR7619223.1"/>
    </source>
</evidence>
<keyword evidence="3" id="KW-1185">Reference proteome</keyword>
<feature type="transmembrane region" description="Helical" evidence="1">
    <location>
        <begin position="95"/>
        <end position="113"/>
    </location>
</feature>
<feature type="transmembrane region" description="Helical" evidence="1">
    <location>
        <begin position="361"/>
        <end position="379"/>
    </location>
</feature>
<feature type="transmembrane region" description="Helical" evidence="1">
    <location>
        <begin position="241"/>
        <end position="268"/>
    </location>
</feature>
<feature type="transmembrane region" description="Helical" evidence="1">
    <location>
        <begin position="275"/>
        <end position="296"/>
    </location>
</feature>
<feature type="transmembrane region" description="Helical" evidence="1">
    <location>
        <begin position="213"/>
        <end position="235"/>
    </location>
</feature>
<dbReference type="EMBL" id="JAGSGD010000001">
    <property type="protein sequence ID" value="MBR7619223.1"/>
    <property type="molecule type" value="Genomic_DNA"/>
</dbReference>
<evidence type="ECO:0000313" key="3">
    <source>
        <dbReference type="Proteomes" id="UP000622580"/>
    </source>
</evidence>
<feature type="transmembrane region" description="Helical" evidence="1">
    <location>
        <begin position="150"/>
        <end position="169"/>
    </location>
</feature>
<keyword evidence="1" id="KW-1133">Transmembrane helix</keyword>
<dbReference type="AlphaFoldDB" id="A0A941D2U3"/>
<feature type="transmembrane region" description="Helical" evidence="1">
    <location>
        <begin position="71"/>
        <end position="88"/>
    </location>
</feature>
<dbReference type="Proteomes" id="UP000622580">
    <property type="component" value="Unassembled WGS sequence"/>
</dbReference>
<keyword evidence="1" id="KW-0812">Transmembrane</keyword>
<organism evidence="2 3">
    <name type="scientific">Phenylobacterium glaciei</name>
    <dbReference type="NCBI Taxonomy" id="2803784"/>
    <lineage>
        <taxon>Bacteria</taxon>
        <taxon>Pseudomonadati</taxon>
        <taxon>Pseudomonadota</taxon>
        <taxon>Alphaproteobacteria</taxon>
        <taxon>Caulobacterales</taxon>
        <taxon>Caulobacteraceae</taxon>
        <taxon>Phenylobacterium</taxon>
    </lineage>
</organism>
<gene>
    <name evidence="2" type="ORF">JKL49_07455</name>
</gene>
<accession>A0A941D2U3</accession>
<feature type="transmembrane region" description="Helical" evidence="1">
    <location>
        <begin position="34"/>
        <end position="51"/>
    </location>
</feature>
<keyword evidence="1" id="KW-0472">Membrane</keyword>
<name>A0A941D2U3_9CAUL</name>
<evidence type="ECO:0000256" key="1">
    <source>
        <dbReference type="SAM" id="Phobius"/>
    </source>
</evidence>
<protein>
    <submittedName>
        <fullName evidence="2">Uncharacterized protein</fullName>
    </submittedName>
</protein>
<feature type="transmembrane region" description="Helical" evidence="1">
    <location>
        <begin position="119"/>
        <end position="138"/>
    </location>
</feature>
<proteinExistence type="predicted"/>
<reference evidence="2" key="1">
    <citation type="submission" date="2021-04" db="EMBL/GenBank/DDBJ databases">
        <title>Draft genome assembly of strain Phenylobacterium sp. 20VBR1 using MiniION and Illumina platforms.</title>
        <authorList>
            <person name="Thomas F.A."/>
            <person name="Krishnan K.P."/>
            <person name="Sinha R.K."/>
        </authorList>
    </citation>
    <scope>NUCLEOTIDE SEQUENCE</scope>
    <source>
        <strain evidence="2">20VBR1</strain>
    </source>
</reference>